<comment type="caution">
    <text evidence="2">The sequence shown here is derived from an EMBL/GenBank/DDBJ whole genome shotgun (WGS) entry which is preliminary data.</text>
</comment>
<dbReference type="OrthoDB" id="9773411at2"/>
<feature type="chain" id="PRO_5017568205" evidence="1">
    <location>
        <begin position="23"/>
        <end position="468"/>
    </location>
</feature>
<evidence type="ECO:0000313" key="2">
    <source>
        <dbReference type="EMBL" id="RFF30559.1"/>
    </source>
</evidence>
<dbReference type="AlphaFoldDB" id="A0A3E1K904"/>
<organism evidence="2 3">
    <name type="scientific">Wenzhouxiangella sediminis</name>
    <dbReference type="NCBI Taxonomy" id="1792836"/>
    <lineage>
        <taxon>Bacteria</taxon>
        <taxon>Pseudomonadati</taxon>
        <taxon>Pseudomonadota</taxon>
        <taxon>Gammaproteobacteria</taxon>
        <taxon>Chromatiales</taxon>
        <taxon>Wenzhouxiangellaceae</taxon>
        <taxon>Wenzhouxiangella</taxon>
    </lineage>
</organism>
<accession>A0A3E1K904</accession>
<dbReference type="InterPro" id="IPR013783">
    <property type="entry name" value="Ig-like_fold"/>
</dbReference>
<evidence type="ECO:0000256" key="1">
    <source>
        <dbReference type="SAM" id="SignalP"/>
    </source>
</evidence>
<evidence type="ECO:0000313" key="3">
    <source>
        <dbReference type="Proteomes" id="UP000260351"/>
    </source>
</evidence>
<dbReference type="Gene3D" id="2.60.40.10">
    <property type="entry name" value="Immunoglobulins"/>
    <property type="match status" value="2"/>
</dbReference>
<proteinExistence type="predicted"/>
<dbReference type="Proteomes" id="UP000260351">
    <property type="component" value="Unassembled WGS sequence"/>
</dbReference>
<reference evidence="2 3" key="1">
    <citation type="submission" date="2018-08" db="EMBL/GenBank/DDBJ databases">
        <title>Wenzhouxiangella salilacus sp. nov., a novel bacterium isolated from a saline lake in Xinjiang Province, China.</title>
        <authorList>
            <person name="Han S."/>
        </authorList>
    </citation>
    <scope>NUCLEOTIDE SEQUENCE [LARGE SCALE GENOMIC DNA]</scope>
    <source>
        <strain evidence="2 3">XDB06</strain>
    </source>
</reference>
<dbReference type="RefSeq" id="WP_116650502.1">
    <property type="nucleotide sequence ID" value="NZ_QUZK01000034.1"/>
</dbReference>
<dbReference type="NCBIfam" id="NF012200">
    <property type="entry name" value="choice_anch_D"/>
    <property type="match status" value="2"/>
</dbReference>
<sequence length="468" mass="48216">MAIRCIRAIALFLLFPWQSCLALDEYRLDDGVKDSAWGLAGGSGDISFAWLNRFTVEPGLETITGLRVAFGGDSGNNNVPNGTSVTFYLWADPNQDGDPSDAVVITSWSDLVANTGSNTLNTYTLPSPQTLTAGDSFFAGAIINGLANVPFPNDVRVGALDEDGSDSIPNYPPNLQSWVASSNQSIPVDPGDLDGAVNAVARVSNAFPLPTCQGCSGDGTWLIRINAQDLSGTPQLSISPDSLNFGPSRVGEIAGPLATTLTSSGTASVDVTAITPATSPWFLNTLVPGACPTPPFSLVPGASCTLDYTFAPTAAGLQSTSITVSSNTAPPPPAPVLLLGEGVDVILEVLPLNLDFGTVALGETVTAPLQVINAGNGTATGFDLEVLGVNPALPPEFVVAPGTCGPFPFTIAYQAGCDLEVQFTPAAPGGHIFTTELITDASVTPGPFDLTGNAVVVEIFADRFQASP</sequence>
<gene>
    <name evidence="2" type="ORF">DZC52_07460</name>
</gene>
<name>A0A3E1K904_9GAMM</name>
<protein>
    <submittedName>
        <fullName evidence="2">Choice-of-anchor D domain-containing protein</fullName>
    </submittedName>
</protein>
<keyword evidence="1" id="KW-0732">Signal</keyword>
<dbReference type="EMBL" id="QUZK01000034">
    <property type="protein sequence ID" value="RFF30559.1"/>
    <property type="molecule type" value="Genomic_DNA"/>
</dbReference>
<feature type="signal peptide" evidence="1">
    <location>
        <begin position="1"/>
        <end position="22"/>
    </location>
</feature>
<keyword evidence="3" id="KW-1185">Reference proteome</keyword>